<evidence type="ECO:0000256" key="2">
    <source>
        <dbReference type="ARBA" id="ARBA00009592"/>
    </source>
</evidence>
<dbReference type="Gene3D" id="3.80.10.10">
    <property type="entry name" value="Ribonuclease Inhibitor"/>
    <property type="match status" value="2"/>
</dbReference>
<dbReference type="PANTHER" id="PTHR48061">
    <property type="entry name" value="LEUCINE-RICH REPEAT RECEPTOR PROTEIN KINASE EMS1-LIKE-RELATED"/>
    <property type="match status" value="1"/>
</dbReference>
<keyword evidence="14" id="KW-1185">Reference proteome</keyword>
<gene>
    <name evidence="13" type="ORF">FNV43_RR03779</name>
</gene>
<feature type="signal peptide" evidence="11">
    <location>
        <begin position="1"/>
        <end position="26"/>
    </location>
</feature>
<evidence type="ECO:0000256" key="6">
    <source>
        <dbReference type="ARBA" id="ARBA00022737"/>
    </source>
</evidence>
<sequence>MAPKLVCFLFFLLYSQLVLFITFSSASSSSSSPALCHQDQSNALIQFKTAFSLIRRASIYCSDEGIKTYPKTKSWKKGTDCCKWDGVKCENGTGNVIGLDLSCSWLSGPIHPNSSLFHLKRIQNLNLAHNDLQLSKIWPQYASLVSLTHLNFSFSHLDGQVPSQLSALSRLVSLDLGINGVTLESSVWKYLLLHLTQLRELALDHVYMDSIDPSTFSNLSSSLTLLSLNQCDLKGEFPHTIVSLPNLQKLVLSENGDLTGDFSKSSWSKSLKHLDIQFTDIAGKLPNSIGNLKSLQYLDVSGCKFSGSIPASIGNLKEMWFLSLFRNGFSGPIPYSIANLGQLKLLALSENGITGKIPNIFDKLTKLVALSLGNGLTGKIPNTICSLNQLQLLDFSNNSLSGTIPKCLGKLTKLQSLHLSDNHLVGPIPSGKVFRKFGVKTYAGNPGLCGFPLPKKCGRV</sequence>
<evidence type="ECO:0000256" key="5">
    <source>
        <dbReference type="ARBA" id="ARBA00022729"/>
    </source>
</evidence>
<evidence type="ECO:0000256" key="8">
    <source>
        <dbReference type="ARBA" id="ARBA00023136"/>
    </source>
</evidence>
<dbReference type="InterPro" id="IPR046956">
    <property type="entry name" value="RLP23-like"/>
</dbReference>
<dbReference type="EMBL" id="VOIH02000002">
    <property type="protein sequence ID" value="KAF3453339.1"/>
    <property type="molecule type" value="Genomic_DNA"/>
</dbReference>
<dbReference type="Pfam" id="PF13855">
    <property type="entry name" value="LRR_8"/>
    <property type="match status" value="1"/>
</dbReference>
<comment type="caution">
    <text evidence="13">The sequence shown here is derived from an EMBL/GenBank/DDBJ whole genome shotgun (WGS) entry which is preliminary data.</text>
</comment>
<evidence type="ECO:0000256" key="3">
    <source>
        <dbReference type="ARBA" id="ARBA00022614"/>
    </source>
</evidence>
<keyword evidence="7" id="KW-1133">Transmembrane helix</keyword>
<keyword evidence="9" id="KW-0675">Receptor</keyword>
<protein>
    <recommendedName>
        <fullName evidence="12">Leucine-rich repeat-containing N-terminal plant-type domain-containing protein</fullName>
    </recommendedName>
</protein>
<evidence type="ECO:0000313" key="13">
    <source>
        <dbReference type="EMBL" id="KAF3453339.1"/>
    </source>
</evidence>
<dbReference type="SUPFAM" id="SSF52047">
    <property type="entry name" value="RNI-like"/>
    <property type="match status" value="1"/>
</dbReference>
<dbReference type="Pfam" id="PF00560">
    <property type="entry name" value="LRR_1"/>
    <property type="match status" value="5"/>
</dbReference>
<dbReference type="Proteomes" id="UP000796880">
    <property type="component" value="Unassembled WGS sequence"/>
</dbReference>
<dbReference type="Pfam" id="PF08263">
    <property type="entry name" value="LRRNT_2"/>
    <property type="match status" value="1"/>
</dbReference>
<evidence type="ECO:0000313" key="14">
    <source>
        <dbReference type="Proteomes" id="UP000796880"/>
    </source>
</evidence>
<dbReference type="PANTHER" id="PTHR48061:SF46">
    <property type="entry name" value="LEUCINE-RICH REPEAT-CONTAINING N-TERMINAL PLANT-TYPE DOMAIN-CONTAINING PROTEIN"/>
    <property type="match status" value="1"/>
</dbReference>
<accession>A0A8K0HJH4</accession>
<evidence type="ECO:0000259" key="12">
    <source>
        <dbReference type="Pfam" id="PF08263"/>
    </source>
</evidence>
<keyword evidence="4" id="KW-0812">Transmembrane</keyword>
<dbReference type="GO" id="GO:0016020">
    <property type="term" value="C:membrane"/>
    <property type="evidence" value="ECO:0007669"/>
    <property type="project" value="UniProtKB-SubCell"/>
</dbReference>
<proteinExistence type="inferred from homology"/>
<comment type="subcellular location">
    <subcellularLocation>
        <location evidence="1">Membrane</location>
        <topology evidence="1">Single-pass type I membrane protein</topology>
    </subcellularLocation>
</comment>
<dbReference type="AlphaFoldDB" id="A0A8K0HJH4"/>
<dbReference type="PRINTS" id="PR00019">
    <property type="entry name" value="LEURICHRPT"/>
</dbReference>
<feature type="chain" id="PRO_5035452632" description="Leucine-rich repeat-containing N-terminal plant-type domain-containing protein" evidence="11">
    <location>
        <begin position="27"/>
        <end position="460"/>
    </location>
</feature>
<keyword evidence="10" id="KW-0325">Glycoprotein</keyword>
<keyword evidence="6" id="KW-0677">Repeat</keyword>
<name>A0A8K0HJH4_9ROSA</name>
<keyword evidence="5 11" id="KW-0732">Signal</keyword>
<dbReference type="OrthoDB" id="1706439at2759"/>
<evidence type="ECO:0000256" key="4">
    <source>
        <dbReference type="ARBA" id="ARBA00022692"/>
    </source>
</evidence>
<dbReference type="InterPro" id="IPR013210">
    <property type="entry name" value="LRR_N_plant-typ"/>
</dbReference>
<keyword evidence="8" id="KW-0472">Membrane</keyword>
<dbReference type="InterPro" id="IPR032675">
    <property type="entry name" value="LRR_dom_sf"/>
</dbReference>
<organism evidence="13 14">
    <name type="scientific">Rhamnella rubrinervis</name>
    <dbReference type="NCBI Taxonomy" id="2594499"/>
    <lineage>
        <taxon>Eukaryota</taxon>
        <taxon>Viridiplantae</taxon>
        <taxon>Streptophyta</taxon>
        <taxon>Embryophyta</taxon>
        <taxon>Tracheophyta</taxon>
        <taxon>Spermatophyta</taxon>
        <taxon>Magnoliopsida</taxon>
        <taxon>eudicotyledons</taxon>
        <taxon>Gunneridae</taxon>
        <taxon>Pentapetalae</taxon>
        <taxon>rosids</taxon>
        <taxon>fabids</taxon>
        <taxon>Rosales</taxon>
        <taxon>Rhamnaceae</taxon>
        <taxon>rhamnoid group</taxon>
        <taxon>Rhamneae</taxon>
        <taxon>Rhamnella</taxon>
    </lineage>
</organism>
<comment type="similarity">
    <text evidence="2">Belongs to the RLP family.</text>
</comment>
<dbReference type="InterPro" id="IPR001611">
    <property type="entry name" value="Leu-rich_rpt"/>
</dbReference>
<evidence type="ECO:0000256" key="7">
    <source>
        <dbReference type="ARBA" id="ARBA00022989"/>
    </source>
</evidence>
<reference evidence="13" key="1">
    <citation type="submission" date="2020-03" db="EMBL/GenBank/DDBJ databases">
        <title>A high-quality chromosome-level genome assembly of a woody plant with both climbing and erect habits, Rhamnella rubrinervis.</title>
        <authorList>
            <person name="Lu Z."/>
            <person name="Yang Y."/>
            <person name="Zhu X."/>
            <person name="Sun Y."/>
        </authorList>
    </citation>
    <scope>NUCLEOTIDE SEQUENCE</scope>
    <source>
        <strain evidence="13">BYM</strain>
        <tissue evidence="13">Leaf</tissue>
    </source>
</reference>
<evidence type="ECO:0000256" key="9">
    <source>
        <dbReference type="ARBA" id="ARBA00023170"/>
    </source>
</evidence>
<evidence type="ECO:0000256" key="1">
    <source>
        <dbReference type="ARBA" id="ARBA00004479"/>
    </source>
</evidence>
<dbReference type="FunFam" id="3.80.10.10:FF:000111">
    <property type="entry name" value="LRR receptor-like serine/threonine-protein kinase ERECTA"/>
    <property type="match status" value="1"/>
</dbReference>
<keyword evidence="3" id="KW-0433">Leucine-rich repeat</keyword>
<feature type="domain" description="Leucine-rich repeat-containing N-terminal plant-type" evidence="12">
    <location>
        <begin position="37"/>
        <end position="89"/>
    </location>
</feature>
<evidence type="ECO:0000256" key="11">
    <source>
        <dbReference type="SAM" id="SignalP"/>
    </source>
</evidence>
<evidence type="ECO:0000256" key="10">
    <source>
        <dbReference type="ARBA" id="ARBA00023180"/>
    </source>
</evidence>